<dbReference type="Proteomes" id="UP000003793">
    <property type="component" value="Unassembled WGS sequence"/>
</dbReference>
<feature type="transmembrane region" description="Helical" evidence="6">
    <location>
        <begin position="287"/>
        <end position="309"/>
    </location>
</feature>
<accession>C0BDB3</accession>
<feature type="transmembrane region" description="Helical" evidence="6">
    <location>
        <begin position="473"/>
        <end position="493"/>
    </location>
</feature>
<dbReference type="HOGENOM" id="CLU_012893_0_0_9"/>
<dbReference type="GO" id="GO:0015297">
    <property type="term" value="F:antiporter activity"/>
    <property type="evidence" value="ECO:0007669"/>
    <property type="project" value="InterPro"/>
</dbReference>
<evidence type="ECO:0000256" key="2">
    <source>
        <dbReference type="ARBA" id="ARBA00022475"/>
    </source>
</evidence>
<feature type="transmembrane region" description="Helical" evidence="6">
    <location>
        <begin position="372"/>
        <end position="394"/>
    </location>
</feature>
<feature type="transmembrane region" description="Helical" evidence="6">
    <location>
        <begin position="444"/>
        <end position="467"/>
    </location>
</feature>
<dbReference type="InterPro" id="IPR051327">
    <property type="entry name" value="MATE_MepA_subfamily"/>
</dbReference>
<dbReference type="InterPro" id="IPR002528">
    <property type="entry name" value="MATE_fam"/>
</dbReference>
<sequence length="553" mass="61074">MRQVIDEFVLVPRGEAAERINGTMTLSETAAFIYEHLEEAIKVRDKKANTVNEQDNPLGYEKESKLLVGFAIPCIISMLVTALYNIVDQIFIGQGVGMLGNAATNIAFPLSTSCTAISLLLGIGSATNFSLKLGAGEEKESAEYAGNGICLMAIFGIALFAVTTILLTPMLKFFGATSEVLPYAQEYTRITAIGFPFLIANTGMSKLILADGSPRYSMTSMLVGAIVNTILDPIFIFGLHMGMRGAALATIIGQIVSFCISLRYMFHFKTIRLTKESFHMTGRHIENIFKFGASACFNQIAMTIVQIVLNNTLSHYGAQSVYGGDIPLACAGIITKVNMIFMSFVIGISQGIQPIIGFNYGAEKYERVRKSYLLALGTATVLSGIAFFCFQVFPRQIISVFGSGSELYFQFSERYFRIYMFLTLINGIQPVTSNFFNSIGKSQLGVFMSLTRQILFLLPLIVIFPLFMGIDGVMYAGPIADAAAAIVCGYFMVRELKELSVMDKKKKRRKCSAELMRKTVLLWELSFLLTGNRLGLIQKRILYILISEKNEMR</sequence>
<dbReference type="CDD" id="cd13143">
    <property type="entry name" value="MATE_MepA_like"/>
    <property type="match status" value="1"/>
</dbReference>
<gene>
    <name evidence="7" type="ORF">COPCOM_03163</name>
</gene>
<feature type="transmembrane region" description="Helical" evidence="6">
    <location>
        <begin position="221"/>
        <end position="240"/>
    </location>
</feature>
<keyword evidence="4 6" id="KW-1133">Transmembrane helix</keyword>
<feature type="transmembrane region" description="Helical" evidence="6">
    <location>
        <begin position="187"/>
        <end position="209"/>
    </location>
</feature>
<feature type="transmembrane region" description="Helical" evidence="6">
    <location>
        <begin position="339"/>
        <end position="360"/>
    </location>
</feature>
<evidence type="ECO:0000256" key="4">
    <source>
        <dbReference type="ARBA" id="ARBA00022989"/>
    </source>
</evidence>
<evidence type="ECO:0000256" key="5">
    <source>
        <dbReference type="ARBA" id="ARBA00023136"/>
    </source>
</evidence>
<protein>
    <submittedName>
        <fullName evidence="7">MATE efflux family protein</fullName>
    </submittedName>
</protein>
<feature type="transmembrane region" description="Helical" evidence="6">
    <location>
        <begin position="144"/>
        <end position="167"/>
    </location>
</feature>
<feature type="transmembrane region" description="Helical" evidence="6">
    <location>
        <begin position="246"/>
        <end position="266"/>
    </location>
</feature>
<reference evidence="7 8" key="2">
    <citation type="submission" date="2009-03" db="EMBL/GenBank/DDBJ databases">
        <title>Draft genome sequence of Coprococcus comes (ATCC 27758).</title>
        <authorList>
            <person name="Sudarsanam P."/>
            <person name="Ley R."/>
            <person name="Guruge J."/>
            <person name="Turnbaugh P.J."/>
            <person name="Mahowald M."/>
            <person name="Liep D."/>
            <person name="Gordon J."/>
        </authorList>
    </citation>
    <scope>NUCLEOTIDE SEQUENCE [LARGE SCALE GENOMIC DNA]</scope>
    <source>
        <strain evidence="7 8">ATCC 27758</strain>
    </source>
</reference>
<evidence type="ECO:0000313" key="7">
    <source>
        <dbReference type="EMBL" id="EEG88459.1"/>
    </source>
</evidence>
<keyword evidence="5 6" id="KW-0472">Membrane</keyword>
<dbReference type="InterPro" id="IPR045070">
    <property type="entry name" value="MATE_MepA-like"/>
</dbReference>
<proteinExistence type="predicted"/>
<dbReference type="GO" id="GO:0042910">
    <property type="term" value="F:xenobiotic transmembrane transporter activity"/>
    <property type="evidence" value="ECO:0007669"/>
    <property type="project" value="InterPro"/>
</dbReference>
<dbReference type="AlphaFoldDB" id="C0BDB3"/>
<evidence type="ECO:0000256" key="1">
    <source>
        <dbReference type="ARBA" id="ARBA00004651"/>
    </source>
</evidence>
<comment type="subcellular location">
    <subcellularLocation>
        <location evidence="1">Cell membrane</location>
        <topology evidence="1">Multi-pass membrane protein</topology>
    </subcellularLocation>
</comment>
<reference evidence="7 8" key="1">
    <citation type="submission" date="2009-02" db="EMBL/GenBank/DDBJ databases">
        <authorList>
            <person name="Fulton L."/>
            <person name="Clifton S."/>
            <person name="Fulton B."/>
            <person name="Xu J."/>
            <person name="Minx P."/>
            <person name="Pepin K.H."/>
            <person name="Johnson M."/>
            <person name="Bhonagiri V."/>
            <person name="Nash W.E."/>
            <person name="Mardis E.R."/>
            <person name="Wilson R.K."/>
        </authorList>
    </citation>
    <scope>NUCLEOTIDE SEQUENCE [LARGE SCALE GENOMIC DNA]</scope>
    <source>
        <strain evidence="7 8">ATCC 27758</strain>
    </source>
</reference>
<evidence type="ECO:0000256" key="3">
    <source>
        <dbReference type="ARBA" id="ARBA00022692"/>
    </source>
</evidence>
<comment type="caution">
    <text evidence="7">The sequence shown here is derived from an EMBL/GenBank/DDBJ whole genome shotgun (WGS) entry which is preliminary data.</text>
</comment>
<keyword evidence="3 6" id="KW-0812">Transmembrane</keyword>
<name>C0BDB3_9FIRM</name>
<dbReference type="Pfam" id="PF01554">
    <property type="entry name" value="MatE"/>
    <property type="match status" value="2"/>
</dbReference>
<dbReference type="GO" id="GO:0005886">
    <property type="term" value="C:plasma membrane"/>
    <property type="evidence" value="ECO:0007669"/>
    <property type="project" value="UniProtKB-SubCell"/>
</dbReference>
<dbReference type="EMBL" id="ABVR01000043">
    <property type="protein sequence ID" value="EEG88459.1"/>
    <property type="molecule type" value="Genomic_DNA"/>
</dbReference>
<feature type="transmembrane region" description="Helical" evidence="6">
    <location>
        <begin position="66"/>
        <end position="86"/>
    </location>
</feature>
<evidence type="ECO:0000313" key="8">
    <source>
        <dbReference type="Proteomes" id="UP000003793"/>
    </source>
</evidence>
<evidence type="ECO:0000256" key="6">
    <source>
        <dbReference type="SAM" id="Phobius"/>
    </source>
</evidence>
<organism evidence="7 8">
    <name type="scientific">Coprococcus comes ATCC 27758</name>
    <dbReference type="NCBI Taxonomy" id="470146"/>
    <lineage>
        <taxon>Bacteria</taxon>
        <taxon>Bacillati</taxon>
        <taxon>Bacillota</taxon>
        <taxon>Clostridia</taxon>
        <taxon>Lachnospirales</taxon>
        <taxon>Lachnospiraceae</taxon>
        <taxon>Coprococcus</taxon>
    </lineage>
</organism>
<dbReference type="PANTHER" id="PTHR43823">
    <property type="entry name" value="SPORULATION PROTEIN YKVU"/>
    <property type="match status" value="1"/>
</dbReference>
<dbReference type="PANTHER" id="PTHR43823:SF3">
    <property type="entry name" value="MULTIDRUG EXPORT PROTEIN MEPA"/>
    <property type="match status" value="1"/>
</dbReference>
<keyword evidence="2" id="KW-1003">Cell membrane</keyword>
<feature type="transmembrane region" description="Helical" evidence="6">
    <location>
        <begin position="106"/>
        <end position="123"/>
    </location>
</feature>
<feature type="transmembrane region" description="Helical" evidence="6">
    <location>
        <begin position="414"/>
        <end position="432"/>
    </location>
</feature>